<comment type="caution">
    <text evidence="1">The sequence shown here is derived from an EMBL/GenBank/DDBJ whole genome shotgun (WGS) entry which is preliminary data.</text>
</comment>
<gene>
    <name evidence="1" type="ORF">PH362_24770</name>
</gene>
<sequence length="180" mass="20733">MVALFRPGIVINIIFIRDNIMEISLHLLEKSRNSSSRYMVSVDKSLGIKCDYIVEFKTSPEIIGYLSDYYSDPQELSNLYMVDFFDLAALTDTSGKGQFHHYTDMKYTPDELETFFIDGIAAVIIDFVEVTGAKIIFSAPVDEVLARYYNRLLIKYAHIVNYVYREDIKNEVGFYVIETA</sequence>
<dbReference type="RefSeq" id="WP_271868009.1">
    <property type="nucleotide sequence ID" value="NZ_JAQMFO010000071.1"/>
</dbReference>
<dbReference type="AlphaFoldDB" id="A0AAW6BQA2"/>
<dbReference type="Proteomes" id="UP001212996">
    <property type="component" value="Unassembled WGS sequence"/>
</dbReference>
<evidence type="ECO:0000313" key="2">
    <source>
        <dbReference type="Proteomes" id="UP001212996"/>
    </source>
</evidence>
<protein>
    <submittedName>
        <fullName evidence="1">Uncharacterized protein</fullName>
    </submittedName>
</protein>
<proteinExistence type="predicted"/>
<accession>A0AAW6BQA2</accession>
<evidence type="ECO:0000313" key="1">
    <source>
        <dbReference type="EMBL" id="MDB6375011.1"/>
    </source>
</evidence>
<reference evidence="1" key="1">
    <citation type="submission" date="2023-01" db="EMBL/GenBank/DDBJ databases">
        <title>Genome sequencing of Photorhabdus bodei 09-20.</title>
        <authorList>
            <person name="Kalindamar S."/>
            <person name="Kumru S."/>
        </authorList>
    </citation>
    <scope>NUCLEOTIDE SEQUENCE</scope>
    <source>
        <strain evidence="1">09-20</strain>
    </source>
</reference>
<dbReference type="EMBL" id="JAQMFO010000071">
    <property type="protein sequence ID" value="MDB6375011.1"/>
    <property type="molecule type" value="Genomic_DNA"/>
</dbReference>
<organism evidence="1 2">
    <name type="scientific">Photorhabdus bodei</name>
    <dbReference type="NCBI Taxonomy" id="2029681"/>
    <lineage>
        <taxon>Bacteria</taxon>
        <taxon>Pseudomonadati</taxon>
        <taxon>Pseudomonadota</taxon>
        <taxon>Gammaproteobacteria</taxon>
        <taxon>Enterobacterales</taxon>
        <taxon>Morganellaceae</taxon>
        <taxon>Photorhabdus</taxon>
    </lineage>
</organism>
<name>A0AAW6BQA2_9GAMM</name>